<keyword evidence="2" id="KW-1185">Reference proteome</keyword>
<dbReference type="EMBL" id="VAUV01000012">
    <property type="protein sequence ID" value="TLD69603.1"/>
    <property type="molecule type" value="Genomic_DNA"/>
</dbReference>
<organism evidence="1 2">
    <name type="scientific">Phragmitibacter flavus</name>
    <dbReference type="NCBI Taxonomy" id="2576071"/>
    <lineage>
        <taxon>Bacteria</taxon>
        <taxon>Pseudomonadati</taxon>
        <taxon>Verrucomicrobiota</taxon>
        <taxon>Verrucomicrobiia</taxon>
        <taxon>Verrucomicrobiales</taxon>
        <taxon>Verrucomicrobiaceae</taxon>
        <taxon>Phragmitibacter</taxon>
    </lineage>
</organism>
<dbReference type="AlphaFoldDB" id="A0A5R8KBB2"/>
<evidence type="ECO:0000313" key="2">
    <source>
        <dbReference type="Proteomes" id="UP000306196"/>
    </source>
</evidence>
<dbReference type="RefSeq" id="WP_138087431.1">
    <property type="nucleotide sequence ID" value="NZ_VAUV01000012.1"/>
</dbReference>
<evidence type="ECO:0000313" key="1">
    <source>
        <dbReference type="EMBL" id="TLD69603.1"/>
    </source>
</evidence>
<name>A0A5R8KBB2_9BACT</name>
<dbReference type="OrthoDB" id="197090at2"/>
<comment type="caution">
    <text evidence="1">The sequence shown here is derived from an EMBL/GenBank/DDBJ whole genome shotgun (WGS) entry which is preliminary data.</text>
</comment>
<gene>
    <name evidence="1" type="ORF">FEM03_16730</name>
</gene>
<reference evidence="1 2" key="1">
    <citation type="submission" date="2019-05" db="EMBL/GenBank/DDBJ databases">
        <title>Verrucobacter flavum gen. nov., sp. nov. a new member of the family Verrucomicrobiaceae.</title>
        <authorList>
            <person name="Szuroczki S."/>
            <person name="Abbaszade G."/>
            <person name="Szabo A."/>
            <person name="Felfoldi T."/>
            <person name="Schumann P."/>
            <person name="Boka K."/>
            <person name="Keki Z."/>
            <person name="Toumi M."/>
            <person name="Toth E."/>
        </authorList>
    </citation>
    <scope>NUCLEOTIDE SEQUENCE [LARGE SCALE GENOMIC DNA]</scope>
    <source>
        <strain evidence="1 2">MG-N-17</strain>
    </source>
</reference>
<sequence length="88" mass="10183">MPMTELLVYAPGLRDDDKLMQLSHQMDMLSARYKVDAPHDMVYFEIDEPEKANLRQFNDLFENIGLQPRFVGQIPPELKSGSDTDRLV</sequence>
<protein>
    <submittedName>
        <fullName evidence="1">Uncharacterized protein</fullName>
    </submittedName>
</protein>
<proteinExistence type="predicted"/>
<accession>A0A5R8KBB2</accession>
<dbReference type="Proteomes" id="UP000306196">
    <property type="component" value="Unassembled WGS sequence"/>
</dbReference>